<dbReference type="PANTHER" id="PTHR46579">
    <property type="entry name" value="F5/8 TYPE C DOMAIN-CONTAINING PROTEIN-RELATED"/>
    <property type="match status" value="1"/>
</dbReference>
<dbReference type="InParanoid" id="A0A1X7VSV3"/>
<organism evidence="1">
    <name type="scientific">Amphimedon queenslandica</name>
    <name type="common">Sponge</name>
    <dbReference type="NCBI Taxonomy" id="400682"/>
    <lineage>
        <taxon>Eukaryota</taxon>
        <taxon>Metazoa</taxon>
        <taxon>Porifera</taxon>
        <taxon>Demospongiae</taxon>
        <taxon>Heteroscleromorpha</taxon>
        <taxon>Haplosclerida</taxon>
        <taxon>Niphatidae</taxon>
        <taxon>Amphimedon</taxon>
    </lineage>
</organism>
<protein>
    <submittedName>
        <fullName evidence="1">Uncharacterized protein</fullName>
    </submittedName>
</protein>
<evidence type="ECO:0000313" key="1">
    <source>
        <dbReference type="EnsemblMetazoa" id="Aqu2.1.42920_001"/>
    </source>
</evidence>
<dbReference type="STRING" id="400682.A0A1X7VSV3"/>
<accession>A0A1X7VSV3</accession>
<dbReference type="PANTHER" id="PTHR46579:SF2">
    <property type="entry name" value="C2H2-TYPE DOMAIN-CONTAINING PROTEIN"/>
    <property type="match status" value="1"/>
</dbReference>
<dbReference type="EnsemblMetazoa" id="Aqu2.1.42920_001">
    <property type="protein sequence ID" value="Aqu2.1.42920_001"/>
    <property type="gene ID" value="Aqu2.1.42920"/>
</dbReference>
<reference evidence="1" key="1">
    <citation type="submission" date="2017-05" db="UniProtKB">
        <authorList>
            <consortium name="EnsemblMetazoa"/>
        </authorList>
    </citation>
    <scope>IDENTIFICATION</scope>
</reference>
<dbReference type="AlphaFoldDB" id="A0A1X7VSV3"/>
<name>A0A1X7VSV3_AMPQE</name>
<proteinExistence type="predicted"/>
<sequence length="103" mass="11804">GPIVSFKSFKLLTENHFEIIQIKIDAYIVQDHVGRIPSQVASGFAVEADLLLVLFCKKFEELYGSTFCTINSHLHCRLKECVQDFGPAYTFWLFSFERLNGIL</sequence>